<evidence type="ECO:0000256" key="1">
    <source>
        <dbReference type="SAM" id="Phobius"/>
    </source>
</evidence>
<evidence type="ECO:0000313" key="3">
    <source>
        <dbReference type="Proteomes" id="UP000616499"/>
    </source>
</evidence>
<proteinExistence type="predicted"/>
<dbReference type="Proteomes" id="UP000616499">
    <property type="component" value="Unassembled WGS sequence"/>
</dbReference>
<accession>A0ABQ2H4Q4</accession>
<reference evidence="3" key="1">
    <citation type="journal article" date="2019" name="Int. J. Syst. Evol. Microbiol.">
        <title>The Global Catalogue of Microorganisms (GCM) 10K type strain sequencing project: providing services to taxonomists for standard genome sequencing and annotation.</title>
        <authorList>
            <consortium name="The Broad Institute Genomics Platform"/>
            <consortium name="The Broad Institute Genome Sequencing Center for Infectious Disease"/>
            <person name="Wu L."/>
            <person name="Ma J."/>
        </authorList>
    </citation>
    <scope>NUCLEOTIDE SEQUENCE [LARGE SCALE GENOMIC DNA]</scope>
    <source>
        <strain evidence="3">JCM 13501</strain>
    </source>
</reference>
<gene>
    <name evidence="2" type="ORF">GCM10009425_48190</name>
</gene>
<protein>
    <submittedName>
        <fullName evidence="2">Uncharacterized protein</fullName>
    </submittedName>
</protein>
<feature type="transmembrane region" description="Helical" evidence="1">
    <location>
        <begin position="42"/>
        <end position="63"/>
    </location>
</feature>
<dbReference type="EMBL" id="BMNW01000029">
    <property type="protein sequence ID" value="GGM32001.1"/>
    <property type="molecule type" value="Genomic_DNA"/>
</dbReference>
<keyword evidence="1" id="KW-0812">Transmembrane</keyword>
<dbReference type="RefSeq" id="WP_188868670.1">
    <property type="nucleotide sequence ID" value="NZ_BMNW01000029.1"/>
</dbReference>
<name>A0ABQ2H4Q4_9PSED</name>
<organism evidence="2 3">
    <name type="scientific">Pseudomonas asuensis</name>
    <dbReference type="NCBI Taxonomy" id="1825787"/>
    <lineage>
        <taxon>Bacteria</taxon>
        <taxon>Pseudomonadati</taxon>
        <taxon>Pseudomonadota</taxon>
        <taxon>Gammaproteobacteria</taxon>
        <taxon>Pseudomonadales</taxon>
        <taxon>Pseudomonadaceae</taxon>
        <taxon>Pseudomonas</taxon>
    </lineage>
</organism>
<keyword evidence="3" id="KW-1185">Reference proteome</keyword>
<keyword evidence="1" id="KW-0472">Membrane</keyword>
<comment type="caution">
    <text evidence="2">The sequence shown here is derived from an EMBL/GenBank/DDBJ whole genome shotgun (WGS) entry which is preliminary data.</text>
</comment>
<evidence type="ECO:0000313" key="2">
    <source>
        <dbReference type="EMBL" id="GGM32001.1"/>
    </source>
</evidence>
<keyword evidence="1" id="KW-1133">Transmembrane helix</keyword>
<sequence length="65" mass="7361">MEDKGQTKEELERLKLIQDIRIGMLNEEKTKAETAKLKREAIGYWVVILSGLIGALGVLLNNLHK</sequence>